<accession>A0ABR0DZT2</accession>
<keyword evidence="1" id="KW-0812">Transmembrane</keyword>
<feature type="transmembrane region" description="Helical" evidence="1">
    <location>
        <begin position="7"/>
        <end position="28"/>
    </location>
</feature>
<keyword evidence="1" id="KW-1133">Transmembrane helix</keyword>
<evidence type="ECO:0000313" key="3">
    <source>
        <dbReference type="Proteomes" id="UP001305779"/>
    </source>
</evidence>
<proteinExistence type="predicted"/>
<feature type="transmembrane region" description="Helical" evidence="1">
    <location>
        <begin position="48"/>
        <end position="66"/>
    </location>
</feature>
<organism evidence="2 3">
    <name type="scientific">Zasmidium cellare</name>
    <name type="common">Wine cellar mold</name>
    <name type="synonym">Racodium cellare</name>
    <dbReference type="NCBI Taxonomy" id="395010"/>
    <lineage>
        <taxon>Eukaryota</taxon>
        <taxon>Fungi</taxon>
        <taxon>Dikarya</taxon>
        <taxon>Ascomycota</taxon>
        <taxon>Pezizomycotina</taxon>
        <taxon>Dothideomycetes</taxon>
        <taxon>Dothideomycetidae</taxon>
        <taxon>Mycosphaerellales</taxon>
        <taxon>Mycosphaerellaceae</taxon>
        <taxon>Zasmidium</taxon>
    </lineage>
</organism>
<sequence>MASQVSVSAVALGFQGAVNVLFGFYGLVQPAATIETMATQFDSTVTRPVAYTSSLQLLGLGIFTILASTQPRIHRKALIARMCLHLLTGYLFWTESEKLHTLALLDTAFGVMNAVAIPFVRDAGAWFLELFISYADAIIDLYLLTQSPRKDSAAEAATCKSP</sequence>
<name>A0ABR0DZT2_ZASCE</name>
<evidence type="ECO:0000256" key="1">
    <source>
        <dbReference type="SAM" id="Phobius"/>
    </source>
</evidence>
<gene>
    <name evidence="2" type="ORF">PRZ48_014020</name>
</gene>
<dbReference type="EMBL" id="JAXOVC010000013">
    <property type="protein sequence ID" value="KAK4494664.1"/>
    <property type="molecule type" value="Genomic_DNA"/>
</dbReference>
<evidence type="ECO:0000313" key="2">
    <source>
        <dbReference type="EMBL" id="KAK4494664.1"/>
    </source>
</evidence>
<reference evidence="2 3" key="1">
    <citation type="journal article" date="2023" name="G3 (Bethesda)">
        <title>A chromosome-level genome assembly of Zasmidium syzygii isolated from banana leaves.</title>
        <authorList>
            <person name="van Westerhoven A.C."/>
            <person name="Mehrabi R."/>
            <person name="Talebi R."/>
            <person name="Steentjes M.B.F."/>
            <person name="Corcolon B."/>
            <person name="Chong P.A."/>
            <person name="Kema G.H.J."/>
            <person name="Seidl M.F."/>
        </authorList>
    </citation>
    <scope>NUCLEOTIDE SEQUENCE [LARGE SCALE GENOMIC DNA]</scope>
    <source>
        <strain evidence="2 3">P124</strain>
    </source>
</reference>
<protein>
    <submittedName>
        <fullName evidence="2">Uncharacterized protein</fullName>
    </submittedName>
</protein>
<keyword evidence="3" id="KW-1185">Reference proteome</keyword>
<dbReference type="Proteomes" id="UP001305779">
    <property type="component" value="Unassembled WGS sequence"/>
</dbReference>
<comment type="caution">
    <text evidence="2">The sequence shown here is derived from an EMBL/GenBank/DDBJ whole genome shotgun (WGS) entry which is preliminary data.</text>
</comment>
<keyword evidence="1" id="KW-0472">Membrane</keyword>